<evidence type="ECO:0000259" key="3">
    <source>
        <dbReference type="Pfam" id="PF23070"/>
    </source>
</evidence>
<feature type="domain" description="DUF7043" evidence="3">
    <location>
        <begin position="294"/>
        <end position="398"/>
    </location>
</feature>
<dbReference type="InterPro" id="IPR055471">
    <property type="entry name" value="DUF7043"/>
</dbReference>
<proteinExistence type="predicted"/>
<feature type="domain" description="DUF7042" evidence="2">
    <location>
        <begin position="154"/>
        <end position="275"/>
    </location>
</feature>
<dbReference type="Pfam" id="PF23069">
    <property type="entry name" value="DUF7042"/>
    <property type="match status" value="1"/>
</dbReference>
<evidence type="ECO:0000256" key="1">
    <source>
        <dbReference type="SAM" id="SignalP"/>
    </source>
</evidence>
<organism evidence="6 7">
    <name type="scientific">Brassicogethes aeneus</name>
    <name type="common">Rape pollen beetle</name>
    <name type="synonym">Meligethes aeneus</name>
    <dbReference type="NCBI Taxonomy" id="1431903"/>
    <lineage>
        <taxon>Eukaryota</taxon>
        <taxon>Metazoa</taxon>
        <taxon>Ecdysozoa</taxon>
        <taxon>Arthropoda</taxon>
        <taxon>Hexapoda</taxon>
        <taxon>Insecta</taxon>
        <taxon>Pterygota</taxon>
        <taxon>Neoptera</taxon>
        <taxon>Endopterygota</taxon>
        <taxon>Coleoptera</taxon>
        <taxon>Polyphaga</taxon>
        <taxon>Cucujiformia</taxon>
        <taxon>Nitidulidae</taxon>
        <taxon>Meligethinae</taxon>
        <taxon>Brassicogethes</taxon>
    </lineage>
</organism>
<evidence type="ECO:0000313" key="7">
    <source>
        <dbReference type="Proteomes" id="UP001154078"/>
    </source>
</evidence>
<dbReference type="PANTHER" id="PTHR22255:SF4">
    <property type="entry name" value="CATION-INDEPENDENT MANNOSE-6-PHOSPHATE RECEPTOR"/>
    <property type="match status" value="1"/>
</dbReference>
<keyword evidence="1" id="KW-0732">Signal</keyword>
<dbReference type="Proteomes" id="UP001154078">
    <property type="component" value="Chromosome 8"/>
</dbReference>
<dbReference type="OrthoDB" id="6380161at2759"/>
<dbReference type="Pfam" id="PF23070">
    <property type="entry name" value="DUF7043"/>
    <property type="match status" value="1"/>
</dbReference>
<dbReference type="InterPro" id="IPR055472">
    <property type="entry name" value="DUF7044"/>
</dbReference>
<dbReference type="InterPro" id="IPR055470">
    <property type="entry name" value="DUF7042"/>
</dbReference>
<evidence type="ECO:0000259" key="5">
    <source>
        <dbReference type="Pfam" id="PF23073"/>
    </source>
</evidence>
<keyword evidence="7" id="KW-1185">Reference proteome</keyword>
<evidence type="ECO:0000259" key="2">
    <source>
        <dbReference type="Pfam" id="PF23069"/>
    </source>
</evidence>
<dbReference type="Pfam" id="PF23071">
    <property type="entry name" value="DUF7044"/>
    <property type="match status" value="1"/>
</dbReference>
<feature type="chain" id="PRO_5040134328" evidence="1">
    <location>
        <begin position="23"/>
        <end position="597"/>
    </location>
</feature>
<evidence type="ECO:0000313" key="6">
    <source>
        <dbReference type="EMBL" id="CAH0562713.1"/>
    </source>
</evidence>
<dbReference type="PANTHER" id="PTHR22255">
    <property type="entry name" value="LP06548P"/>
    <property type="match status" value="1"/>
</dbReference>
<accession>A0A9P0BEN2</accession>
<dbReference type="AlphaFoldDB" id="A0A9P0BEN2"/>
<protein>
    <submittedName>
        <fullName evidence="6">Uncharacterized protein</fullName>
    </submittedName>
</protein>
<feature type="signal peptide" evidence="1">
    <location>
        <begin position="1"/>
        <end position="22"/>
    </location>
</feature>
<feature type="domain" description="DUF7044" evidence="4">
    <location>
        <begin position="23"/>
        <end position="129"/>
    </location>
</feature>
<reference evidence="6" key="1">
    <citation type="submission" date="2021-12" db="EMBL/GenBank/DDBJ databases">
        <authorList>
            <person name="King R."/>
        </authorList>
    </citation>
    <scope>NUCLEOTIDE SEQUENCE</scope>
</reference>
<name>A0A9P0BEN2_BRAAE</name>
<sequence>MDSPILSVILFIFASTRYETVATCYFSNEFEGEYVMQSTLQGAPPPGNGIHYSALNITVNSIPIWGNCHKRIGNNFIFIDNVSETSCIRCLHLKLRSANILQVFATSQETLSKCFTNEESALANCPSEESILKRETAEILLFKTKFGKQQVHSKQYCPIDGKYFVNYENPNLPIKSECKGNNSTVDSCPSGSTLNFRLRGCTFDSYELIFDCMGSWKGLNGESFLVFTDHRYKDGQKPKYRCAMYKEDKNTGKIHMALSKDSTCLTELHNSTIGYEKFVLSPKREEQFPAEASGECTFPKWMQGNWEHLKVKEDTLVYKDHSSFKTYTIKCVEGHEQENRYFIYSRTQCNEGRYNCMRIANRSINILEFQIGTNASSSYNDVFTLCSDENFERESWITQGKLDTEPQLSPGMCPILGEYTGQLPDNENLCGKMWSNCQAPDLMYYQVFNCGTKEIYEDREYRCLGHWRESGMLYTYTQRNDVAAGTYECFVGSIVMGKEIHIKEAGEHCQRGIDPYRYGMKLVKAESYSCKPSTQKPSISYTTTSPTKIPHTTKKVIQNTYFDNSIPDSTQENANSSGKLQFFGSLCIILYVFHLYL</sequence>
<dbReference type="EMBL" id="OV121139">
    <property type="protein sequence ID" value="CAH0562713.1"/>
    <property type="molecule type" value="Genomic_DNA"/>
</dbReference>
<gene>
    <name evidence="6" type="ORF">MELIAE_LOCUS11746</name>
</gene>
<evidence type="ECO:0000259" key="4">
    <source>
        <dbReference type="Pfam" id="PF23071"/>
    </source>
</evidence>
<dbReference type="InterPro" id="IPR055473">
    <property type="entry name" value="DUF7045"/>
</dbReference>
<dbReference type="Pfam" id="PF23073">
    <property type="entry name" value="DUF7045"/>
    <property type="match status" value="1"/>
</dbReference>
<feature type="domain" description="DUF7045" evidence="5">
    <location>
        <begin position="413"/>
        <end position="515"/>
    </location>
</feature>